<dbReference type="FunFam" id="3.30.200.20:FF:000180">
    <property type="entry name" value="serine/threonine-protein kinase STY46-like"/>
    <property type="match status" value="1"/>
</dbReference>
<dbReference type="PROSITE" id="PS00107">
    <property type="entry name" value="PROTEIN_KINASE_ATP"/>
    <property type="match status" value="1"/>
</dbReference>
<dbReference type="GO" id="GO:0005524">
    <property type="term" value="F:ATP binding"/>
    <property type="evidence" value="ECO:0007669"/>
    <property type="project" value="UniProtKB-UniRule"/>
</dbReference>
<dbReference type="PANTHER" id="PTHR45756:SF1">
    <property type="entry name" value="PROTEIN KINASE DOMAIN CONTAINING PROTEIN"/>
    <property type="match status" value="1"/>
</dbReference>
<dbReference type="InterPro" id="IPR009030">
    <property type="entry name" value="Growth_fac_rcpt_cys_sf"/>
</dbReference>
<dbReference type="OrthoDB" id="26207at2759"/>
<dbReference type="PROSITE" id="PS50011">
    <property type="entry name" value="PROTEIN_KINASE_DOM"/>
    <property type="match status" value="1"/>
</dbReference>
<keyword evidence="1" id="KW-0723">Serine/threonine-protein kinase</keyword>
<dbReference type="GO" id="GO:0004674">
    <property type="term" value="F:protein serine/threonine kinase activity"/>
    <property type="evidence" value="ECO:0007669"/>
    <property type="project" value="UniProtKB-KW"/>
</dbReference>
<sequence>MRILILLSAFVSLSLSEVITCTDQQYWDQTQKKCMECAVTNPANNCKTCWATDKCTSCNDGFYLNEDYKCKARDTQNCLTYDGLYCIECQQGYYISNMLCYTCALTNCAYCTSTKCFKCKDNLVLYEYIDTNGNEKQECVDCTQTANDEKCGRCPLGKYFDPDTFTCKVCREGCQRCTTKDNCYLCNTDTALINPEDPTSQCGKITGCLDGNYYGNHCELCEDTYFLSLGKCEKCETGCKRCIDATQCVECENGGTLTNGKCTKDPNCARSSSIMGCIECNEGYYLDDSSVCQACPKQCRTCLNSNYCFACAEDYYFTDATNGVCTVKDSRVCNVVDQYGCLQCRYDVTYNETLDKNVNEDLEDKSKLPKNPLLGFYLPIIPNTNPVRYEPTCEACNVTCRICEYNKNWCTGCNEGYALEINETAKAEYSKIFGVSVDIFMCIPKPDSCAETEMGYCIKCADKYFISQVSCIKCDESCDTCTKQTFCQSCNTTTVNGSGTNANYWRRPSDNMKSDEAKGLCLSVEQSIEQGYGLNCSGPITQSGCSSCHIGDYLDDGECKHCPSEGKERCYECKLSALDNGTQVPRCTSCQPDTEYLGKDDFLCYPCSGIKNCASCSNRGCYTCNEGYSVSADRMECTKVNLALIIPLVVVGLLLIIIVIAIIIFFVWRRKRKTMKEREKEIKPFKVSNAVEMALLSADNANFPLKTNKWTLNFGHAGSKVVIDQPYEETVEVSNTTKKSYFFEIIAGANHCYDLTAEPMRYTLKPGYAISVKFTIKMLCTAIVSNDIGIVAMDMDEELKETAKLSIIIESDLSTKLNHEELKLQMPAIGEGAFGMVFCGTYRGQKVAVKKMKARNLTEEQEKEFKHEVNMLTQYRHPCIVSLVGAVYTEGEISIVTEFADYGSLSKIWDKSQVSLDLKVKFMEDLVVALAFLHDNNIIHRDIKGENVLVYSLNPHSPVCGKLTDFGTCRNISERALSTKELSQGIGTPTYMSPECLANTAYTYSSDIYSLAMVLYETFTEKQAYLEDERFNQPWMIPQFVIEGKRLEKPNGIPENYWTLIEQCWKQEPTERPTIGQVYQTLVSWGMDVTNTELAGQSAMKQMPVEPQQPMGTAPVATTEPQADQADKKSVSSKED</sequence>
<evidence type="ECO:0000256" key="9">
    <source>
        <dbReference type="SAM" id="SignalP"/>
    </source>
</evidence>
<dbReference type="InterPro" id="IPR017441">
    <property type="entry name" value="Protein_kinase_ATP_BS"/>
</dbReference>
<accession>A0A0A1U2N7</accession>
<evidence type="ECO:0000256" key="1">
    <source>
        <dbReference type="ARBA" id="ARBA00022527"/>
    </source>
</evidence>
<evidence type="ECO:0000256" key="7">
    <source>
        <dbReference type="SAM" id="MobiDB-lite"/>
    </source>
</evidence>
<proteinExistence type="predicted"/>
<gene>
    <name evidence="11" type="ORF">EIN_227350</name>
</gene>
<feature type="domain" description="Protein kinase" evidence="10">
    <location>
        <begin position="823"/>
        <end position="1082"/>
    </location>
</feature>
<keyword evidence="4 11" id="KW-0418">Kinase</keyword>
<feature type="transmembrane region" description="Helical" evidence="8">
    <location>
        <begin position="644"/>
        <end position="668"/>
    </location>
</feature>
<organism evidence="11 12">
    <name type="scientific">Entamoeba invadens IP1</name>
    <dbReference type="NCBI Taxonomy" id="370355"/>
    <lineage>
        <taxon>Eukaryota</taxon>
        <taxon>Amoebozoa</taxon>
        <taxon>Evosea</taxon>
        <taxon>Archamoebae</taxon>
        <taxon>Mastigamoebida</taxon>
        <taxon>Entamoebidae</taxon>
        <taxon>Entamoeba</taxon>
    </lineage>
</organism>
<dbReference type="InterPro" id="IPR011009">
    <property type="entry name" value="Kinase-like_dom_sf"/>
</dbReference>
<dbReference type="KEGG" id="eiv:EIN_227350"/>
<keyword evidence="8" id="KW-0472">Membrane</keyword>
<feature type="chain" id="PRO_5001990732" evidence="9">
    <location>
        <begin position="17"/>
        <end position="1136"/>
    </location>
</feature>
<dbReference type="Proteomes" id="UP000014680">
    <property type="component" value="Unassembled WGS sequence"/>
</dbReference>
<feature type="region of interest" description="Disordered" evidence="7">
    <location>
        <begin position="1097"/>
        <end position="1136"/>
    </location>
</feature>
<evidence type="ECO:0000313" key="11">
    <source>
        <dbReference type="EMBL" id="ELP88322.1"/>
    </source>
</evidence>
<keyword evidence="3 6" id="KW-0547">Nucleotide-binding</keyword>
<name>A0A0A1U2N7_ENTIV</name>
<reference evidence="11 12" key="1">
    <citation type="submission" date="2012-10" db="EMBL/GenBank/DDBJ databases">
        <authorList>
            <person name="Zafar N."/>
            <person name="Inman J."/>
            <person name="Hall N."/>
            <person name="Lorenzi H."/>
            <person name="Caler E."/>
        </authorList>
    </citation>
    <scope>NUCLEOTIDE SEQUENCE [LARGE SCALE GENOMIC DNA]</scope>
    <source>
        <strain evidence="11 12">IP1</strain>
    </source>
</reference>
<dbReference type="InterPro" id="IPR008271">
    <property type="entry name" value="Ser/Thr_kinase_AS"/>
</dbReference>
<evidence type="ECO:0000313" key="12">
    <source>
        <dbReference type="Proteomes" id="UP000014680"/>
    </source>
</evidence>
<keyword evidence="12" id="KW-1185">Reference proteome</keyword>
<dbReference type="Gene3D" id="3.30.200.20">
    <property type="entry name" value="Phosphorylase Kinase, domain 1"/>
    <property type="match status" value="1"/>
</dbReference>
<dbReference type="PANTHER" id="PTHR45756">
    <property type="entry name" value="PALMITOYLTRANSFERASE"/>
    <property type="match status" value="1"/>
</dbReference>
<keyword evidence="5 6" id="KW-0067">ATP-binding</keyword>
<keyword evidence="8" id="KW-1133">Transmembrane helix</keyword>
<keyword evidence="8" id="KW-0812">Transmembrane</keyword>
<dbReference type="InterPro" id="IPR001245">
    <property type="entry name" value="Ser-Thr/Tyr_kinase_cat_dom"/>
</dbReference>
<dbReference type="CDD" id="cd13999">
    <property type="entry name" value="STKc_MAP3K-like"/>
    <property type="match status" value="1"/>
</dbReference>
<dbReference type="InterPro" id="IPR000719">
    <property type="entry name" value="Prot_kinase_dom"/>
</dbReference>
<dbReference type="GO" id="GO:0004715">
    <property type="term" value="F:non-membrane spanning protein tyrosine kinase activity"/>
    <property type="evidence" value="ECO:0007669"/>
    <property type="project" value="UniProtKB-EC"/>
</dbReference>
<evidence type="ECO:0000256" key="6">
    <source>
        <dbReference type="PROSITE-ProRule" id="PRU10141"/>
    </source>
</evidence>
<evidence type="ECO:0000259" key="10">
    <source>
        <dbReference type="PROSITE" id="PS50011"/>
    </source>
</evidence>
<feature type="compositionally biased region" description="Basic and acidic residues" evidence="7">
    <location>
        <begin position="1125"/>
        <end position="1136"/>
    </location>
</feature>
<evidence type="ECO:0000256" key="2">
    <source>
        <dbReference type="ARBA" id="ARBA00022679"/>
    </source>
</evidence>
<dbReference type="SMART" id="SM00220">
    <property type="entry name" value="S_TKc"/>
    <property type="match status" value="1"/>
</dbReference>
<dbReference type="GeneID" id="14887094"/>
<dbReference type="EMBL" id="KB206756">
    <property type="protein sequence ID" value="ELP88322.1"/>
    <property type="molecule type" value="Genomic_DNA"/>
</dbReference>
<dbReference type="SMART" id="SM00261">
    <property type="entry name" value="FU"/>
    <property type="match status" value="6"/>
</dbReference>
<feature type="signal peptide" evidence="9">
    <location>
        <begin position="1"/>
        <end position="16"/>
    </location>
</feature>
<dbReference type="SUPFAM" id="SSF56112">
    <property type="entry name" value="Protein kinase-like (PK-like)"/>
    <property type="match status" value="1"/>
</dbReference>
<dbReference type="PRINTS" id="PR00109">
    <property type="entry name" value="TYRKINASE"/>
</dbReference>
<dbReference type="InterPro" id="IPR053215">
    <property type="entry name" value="TKL_Ser/Thr_kinase"/>
</dbReference>
<dbReference type="PROSITE" id="PS00108">
    <property type="entry name" value="PROTEIN_KINASE_ST"/>
    <property type="match status" value="1"/>
</dbReference>
<feature type="binding site" evidence="6">
    <location>
        <position position="851"/>
    </location>
    <ligand>
        <name>ATP</name>
        <dbReference type="ChEBI" id="CHEBI:30616"/>
    </ligand>
</feature>
<evidence type="ECO:0000256" key="4">
    <source>
        <dbReference type="ARBA" id="ARBA00022777"/>
    </source>
</evidence>
<evidence type="ECO:0000256" key="3">
    <source>
        <dbReference type="ARBA" id="ARBA00022741"/>
    </source>
</evidence>
<dbReference type="AlphaFoldDB" id="A0A0A1U2N7"/>
<dbReference type="RefSeq" id="XP_004255093.1">
    <property type="nucleotide sequence ID" value="XM_004255045.1"/>
</dbReference>
<keyword evidence="9" id="KW-0732">Signal</keyword>
<dbReference type="EC" id="2.7.10.2" evidence="11"/>
<dbReference type="OMA" id="INGYCAN"/>
<dbReference type="SUPFAM" id="SSF57184">
    <property type="entry name" value="Growth factor receptor domain"/>
    <property type="match status" value="4"/>
</dbReference>
<dbReference type="VEuPathDB" id="AmoebaDB:EIN_227350"/>
<dbReference type="Pfam" id="PF07714">
    <property type="entry name" value="PK_Tyr_Ser-Thr"/>
    <property type="match status" value="1"/>
</dbReference>
<dbReference type="Gene3D" id="1.10.510.10">
    <property type="entry name" value="Transferase(Phosphotransferase) domain 1"/>
    <property type="match status" value="1"/>
</dbReference>
<protein>
    <submittedName>
        <fullName evidence="11">Serine-threonine protein kinase, putative</fullName>
        <ecNumber evidence="11">2.7.10.2</ecNumber>
    </submittedName>
</protein>
<evidence type="ECO:0000256" key="8">
    <source>
        <dbReference type="SAM" id="Phobius"/>
    </source>
</evidence>
<dbReference type="InterPro" id="IPR006212">
    <property type="entry name" value="Furin_repeat"/>
</dbReference>
<keyword evidence="2 11" id="KW-0808">Transferase</keyword>
<evidence type="ECO:0000256" key="5">
    <source>
        <dbReference type="ARBA" id="ARBA00022840"/>
    </source>
</evidence>
<dbReference type="Gene3D" id="2.10.220.10">
    <property type="entry name" value="Hormone Receptor, Insulin-like Growth Factor Receptor 1, Chain A, domain 2"/>
    <property type="match status" value="1"/>
</dbReference>